<organism evidence="1 2">
    <name type="scientific">Coccidioides posadasii RMSCC 3488</name>
    <dbReference type="NCBI Taxonomy" id="454284"/>
    <lineage>
        <taxon>Eukaryota</taxon>
        <taxon>Fungi</taxon>
        <taxon>Dikarya</taxon>
        <taxon>Ascomycota</taxon>
        <taxon>Pezizomycotina</taxon>
        <taxon>Eurotiomycetes</taxon>
        <taxon>Eurotiomycetidae</taxon>
        <taxon>Onygenales</taxon>
        <taxon>Onygenaceae</taxon>
        <taxon>Coccidioides</taxon>
    </lineage>
</organism>
<reference evidence="2" key="3">
    <citation type="journal article" date="2010" name="Genome Res.">
        <title>Population genomic sequencing of Coccidioides fungi reveals recent hybridization and transposon control.</title>
        <authorList>
            <person name="Neafsey D.E."/>
            <person name="Barker B.M."/>
            <person name="Sharpton T.J."/>
            <person name="Stajich J.E."/>
            <person name="Park D.J."/>
            <person name="Whiston E."/>
            <person name="Hung C.-Y."/>
            <person name="McMahan C."/>
            <person name="White J."/>
            <person name="Sykes S."/>
            <person name="Heiman D."/>
            <person name="Young S."/>
            <person name="Zeng Q."/>
            <person name="Abouelleil A."/>
            <person name="Aftuck L."/>
            <person name="Bessette D."/>
            <person name="Brown A."/>
            <person name="FitzGerald M."/>
            <person name="Lui A."/>
            <person name="Macdonald J.P."/>
            <person name="Priest M."/>
            <person name="Orbach M.J."/>
            <person name="Galgiani J.N."/>
            <person name="Kirkland T.N."/>
            <person name="Cole G.T."/>
            <person name="Birren B.W."/>
            <person name="Henn M.R."/>
            <person name="Taylor J.W."/>
            <person name="Rounsley S.D."/>
        </authorList>
    </citation>
    <scope>NUCLEOTIDE SEQUENCE [LARGE SCALE GENOMIC DNA]</scope>
    <source>
        <strain evidence="2">RMSCC 3488</strain>
    </source>
</reference>
<dbReference type="Proteomes" id="UP000054567">
    <property type="component" value="Unassembled WGS sequence"/>
</dbReference>
<sequence length="101" mass="11514">MAIYGISNGITFNKHTVIVKRTRNVGDLQPCCQCLLNEQLQIESEDAPSASMFFKLSRELLDMIYTFAIPKGKWCIKAALQWNTNNELRPHIVFPELEITG</sequence>
<evidence type="ECO:0000313" key="1">
    <source>
        <dbReference type="EMBL" id="KMM69087.1"/>
    </source>
</evidence>
<dbReference type="AlphaFoldDB" id="A0A0J6IBQ8"/>
<accession>A0A0J6IBQ8</accession>
<protein>
    <submittedName>
        <fullName evidence="1">Uncharacterized protein</fullName>
    </submittedName>
</protein>
<dbReference type="EMBL" id="DS268111">
    <property type="protein sequence ID" value="KMM69087.1"/>
    <property type="molecule type" value="Genomic_DNA"/>
</dbReference>
<dbReference type="VEuPathDB" id="FungiDB:CPAG_05410"/>
<evidence type="ECO:0000313" key="2">
    <source>
        <dbReference type="Proteomes" id="UP000054567"/>
    </source>
</evidence>
<reference evidence="1 2" key="1">
    <citation type="submission" date="2007-06" db="EMBL/GenBank/DDBJ databases">
        <title>The Genome Sequence of Coccidioides posadasii RMSCC_3488.</title>
        <authorList>
            <consortium name="Coccidioides Genome Resources Consortium"/>
            <consortium name="The Broad Institute Genome Sequencing Platform"/>
            <person name="Henn M.R."/>
            <person name="Sykes S."/>
            <person name="Young S."/>
            <person name="Jaffe D."/>
            <person name="Berlin A."/>
            <person name="Alvarez P."/>
            <person name="Butler J."/>
            <person name="Gnerre S."/>
            <person name="Grabherr M."/>
            <person name="Mauceli E."/>
            <person name="Brockman W."/>
            <person name="Kodira C."/>
            <person name="Alvarado L."/>
            <person name="Zeng Q."/>
            <person name="Crawford M."/>
            <person name="Antoine C."/>
            <person name="Devon K."/>
            <person name="Galgiani J."/>
            <person name="Orsborn K."/>
            <person name="Lewis M.L."/>
            <person name="Nusbaum C."/>
            <person name="Galagan J."/>
            <person name="Birren B."/>
        </authorList>
    </citation>
    <scope>NUCLEOTIDE SEQUENCE [LARGE SCALE GENOMIC DNA]</scope>
    <source>
        <strain evidence="1 2">RMSCC 3488</strain>
    </source>
</reference>
<proteinExistence type="predicted"/>
<name>A0A0J6IBQ8_COCPO</name>
<gene>
    <name evidence="1" type="ORF">CPAG_05410</name>
</gene>
<reference evidence="2" key="2">
    <citation type="journal article" date="2009" name="Genome Res.">
        <title>Comparative genomic analyses of the human fungal pathogens Coccidioides and their relatives.</title>
        <authorList>
            <person name="Sharpton T.J."/>
            <person name="Stajich J.E."/>
            <person name="Rounsley S.D."/>
            <person name="Gardner M.J."/>
            <person name="Wortman J.R."/>
            <person name="Jordar V.S."/>
            <person name="Maiti R."/>
            <person name="Kodira C.D."/>
            <person name="Neafsey D.E."/>
            <person name="Zeng Q."/>
            <person name="Hung C.-Y."/>
            <person name="McMahan C."/>
            <person name="Muszewska A."/>
            <person name="Grynberg M."/>
            <person name="Mandel M.A."/>
            <person name="Kellner E.M."/>
            <person name="Barker B.M."/>
            <person name="Galgiani J.N."/>
            <person name="Orbach M.J."/>
            <person name="Kirkland T.N."/>
            <person name="Cole G.T."/>
            <person name="Henn M.R."/>
            <person name="Birren B.W."/>
            <person name="Taylor J.W."/>
        </authorList>
    </citation>
    <scope>NUCLEOTIDE SEQUENCE [LARGE SCALE GENOMIC DNA]</scope>
    <source>
        <strain evidence="2">RMSCC 3488</strain>
    </source>
</reference>